<dbReference type="Pfam" id="PF00126">
    <property type="entry name" value="HTH_1"/>
    <property type="match status" value="1"/>
</dbReference>
<dbReference type="FunFam" id="1.10.10.10:FF:000001">
    <property type="entry name" value="LysR family transcriptional regulator"/>
    <property type="match status" value="1"/>
</dbReference>
<gene>
    <name evidence="6" type="ORF">AT728_12135</name>
</gene>
<dbReference type="OrthoDB" id="4131546at2"/>
<dbReference type="InterPro" id="IPR036388">
    <property type="entry name" value="WH-like_DNA-bd_sf"/>
</dbReference>
<dbReference type="GO" id="GO:0003677">
    <property type="term" value="F:DNA binding"/>
    <property type="evidence" value="ECO:0007669"/>
    <property type="project" value="UniProtKB-KW"/>
</dbReference>
<name>A0A0W7X1H5_9ACTN</name>
<dbReference type="GO" id="GO:0003700">
    <property type="term" value="F:DNA-binding transcription factor activity"/>
    <property type="evidence" value="ECO:0007669"/>
    <property type="project" value="InterPro"/>
</dbReference>
<dbReference type="GO" id="GO:0032993">
    <property type="term" value="C:protein-DNA complex"/>
    <property type="evidence" value="ECO:0007669"/>
    <property type="project" value="TreeGrafter"/>
</dbReference>
<evidence type="ECO:0000313" key="7">
    <source>
        <dbReference type="Proteomes" id="UP000054804"/>
    </source>
</evidence>
<dbReference type="InterPro" id="IPR000847">
    <property type="entry name" value="LysR_HTH_N"/>
</dbReference>
<keyword evidence="3" id="KW-0238">DNA-binding</keyword>
<keyword evidence="2" id="KW-0805">Transcription regulation</keyword>
<dbReference type="Gene3D" id="1.10.10.10">
    <property type="entry name" value="Winged helix-like DNA-binding domain superfamily/Winged helix DNA-binding domain"/>
    <property type="match status" value="1"/>
</dbReference>
<feature type="domain" description="HTH lysR-type" evidence="5">
    <location>
        <begin position="1"/>
        <end position="56"/>
    </location>
</feature>
<dbReference type="STRING" id="1765722.AT728_12135"/>
<comment type="caution">
    <text evidence="6">The sequence shown here is derived from an EMBL/GenBank/DDBJ whole genome shotgun (WGS) entry which is preliminary data.</text>
</comment>
<evidence type="ECO:0000256" key="2">
    <source>
        <dbReference type="ARBA" id="ARBA00023015"/>
    </source>
</evidence>
<dbReference type="Pfam" id="PF03466">
    <property type="entry name" value="LysR_substrate"/>
    <property type="match status" value="1"/>
</dbReference>
<dbReference type="AlphaFoldDB" id="A0A0W7X1H5"/>
<dbReference type="EMBL" id="LOCL01000038">
    <property type="protein sequence ID" value="KUF16654.1"/>
    <property type="molecule type" value="Genomic_DNA"/>
</dbReference>
<dbReference type="PANTHER" id="PTHR30346">
    <property type="entry name" value="TRANSCRIPTIONAL DUAL REGULATOR HCAR-RELATED"/>
    <property type="match status" value="1"/>
</dbReference>
<proteinExistence type="inferred from homology"/>
<organism evidence="6 7">
    <name type="scientific">Streptomyces silvensis</name>
    <dbReference type="NCBI Taxonomy" id="1765722"/>
    <lineage>
        <taxon>Bacteria</taxon>
        <taxon>Bacillati</taxon>
        <taxon>Actinomycetota</taxon>
        <taxon>Actinomycetes</taxon>
        <taxon>Kitasatosporales</taxon>
        <taxon>Streptomycetaceae</taxon>
        <taxon>Streptomyces</taxon>
    </lineage>
</organism>
<dbReference type="Proteomes" id="UP000054804">
    <property type="component" value="Unassembled WGS sequence"/>
</dbReference>
<dbReference type="PROSITE" id="PS50931">
    <property type="entry name" value="HTH_LYSR"/>
    <property type="match status" value="1"/>
</dbReference>
<accession>A0A0W7X1H5</accession>
<evidence type="ECO:0000256" key="3">
    <source>
        <dbReference type="ARBA" id="ARBA00023125"/>
    </source>
</evidence>
<comment type="similarity">
    <text evidence="1">Belongs to the LysR transcriptional regulatory family.</text>
</comment>
<evidence type="ECO:0000256" key="1">
    <source>
        <dbReference type="ARBA" id="ARBA00009437"/>
    </source>
</evidence>
<dbReference type="PANTHER" id="PTHR30346:SF29">
    <property type="entry name" value="LYSR SUBSTRATE-BINDING"/>
    <property type="match status" value="1"/>
</dbReference>
<keyword evidence="4" id="KW-0804">Transcription</keyword>
<sequence length="288" mass="29512">MDPHLLRTYVTVTRLASFSAAARELGYTQSAVSQHIAALEQDLGTPLLTRRPVAPTRAGERLLEHAAPLLLRLDAARAEVAAVAGAADGRLVLAAAPTALTPRTLGALPPSGVTLRVLPRADVPEAVATGAARLGLVDGLAAPSDPLRLTGAAPLRTRGAGEEPVHVLLPAGHPLAGRPGLRLDDLADARWLDAPGAGLPLEQLRAVHGTGAFRPSLRYEGTDVRTLTALAGAGHGLALLPASAARAPGTVAVPLTAPRVVHRTELLHTAALSGPAAAFVARLDVTRS</sequence>
<dbReference type="InterPro" id="IPR036390">
    <property type="entry name" value="WH_DNA-bd_sf"/>
</dbReference>
<dbReference type="InterPro" id="IPR005119">
    <property type="entry name" value="LysR_subst-bd"/>
</dbReference>
<dbReference type="SUPFAM" id="SSF46785">
    <property type="entry name" value="Winged helix' DNA-binding domain"/>
    <property type="match status" value="1"/>
</dbReference>
<dbReference type="PRINTS" id="PR00039">
    <property type="entry name" value="HTHLYSR"/>
</dbReference>
<dbReference type="RefSeq" id="WP_058849471.1">
    <property type="nucleotide sequence ID" value="NZ_LOCL01000038.1"/>
</dbReference>
<keyword evidence="7" id="KW-1185">Reference proteome</keyword>
<reference evidence="6 7" key="1">
    <citation type="submission" date="2015-12" db="EMBL/GenBank/DDBJ databases">
        <title>Draft genome sequence of Streptomyces silvensis ATCC 53525, a producer of novel hormone antagonists.</title>
        <authorList>
            <person name="Johnston C.W."/>
            <person name="Li Y."/>
            <person name="Magarvey N.A."/>
        </authorList>
    </citation>
    <scope>NUCLEOTIDE SEQUENCE [LARGE SCALE GENOMIC DNA]</scope>
    <source>
        <strain evidence="6 7">ATCC 53525</strain>
    </source>
</reference>
<protein>
    <submittedName>
        <fullName evidence="6">LysR family transcriptional regulator</fullName>
    </submittedName>
</protein>
<dbReference type="Gene3D" id="3.40.190.10">
    <property type="entry name" value="Periplasmic binding protein-like II"/>
    <property type="match status" value="2"/>
</dbReference>
<evidence type="ECO:0000313" key="6">
    <source>
        <dbReference type="EMBL" id="KUF16654.1"/>
    </source>
</evidence>
<dbReference type="SUPFAM" id="SSF53850">
    <property type="entry name" value="Periplasmic binding protein-like II"/>
    <property type="match status" value="1"/>
</dbReference>
<evidence type="ECO:0000256" key="4">
    <source>
        <dbReference type="ARBA" id="ARBA00023163"/>
    </source>
</evidence>
<evidence type="ECO:0000259" key="5">
    <source>
        <dbReference type="PROSITE" id="PS50931"/>
    </source>
</evidence>